<dbReference type="InterPro" id="IPR015422">
    <property type="entry name" value="PyrdxlP-dep_Trfase_small"/>
</dbReference>
<evidence type="ECO:0000256" key="5">
    <source>
        <dbReference type="ARBA" id="ARBA00023163"/>
    </source>
</evidence>
<dbReference type="AlphaFoldDB" id="A0A7X2RQX1"/>
<keyword evidence="4" id="KW-0238">DNA-binding</keyword>
<dbReference type="InterPro" id="IPR000524">
    <property type="entry name" value="Tscrpt_reg_HTH_GntR"/>
</dbReference>
<dbReference type="SMART" id="SM00345">
    <property type="entry name" value="HTH_GNTR"/>
    <property type="match status" value="1"/>
</dbReference>
<keyword evidence="3" id="KW-0805">Transcription regulation</keyword>
<dbReference type="CDD" id="cd07377">
    <property type="entry name" value="WHTH_GntR"/>
    <property type="match status" value="1"/>
</dbReference>
<evidence type="ECO:0000256" key="2">
    <source>
        <dbReference type="ARBA" id="ARBA00022898"/>
    </source>
</evidence>
<dbReference type="GO" id="GO:0003700">
    <property type="term" value="F:DNA-binding transcription factor activity"/>
    <property type="evidence" value="ECO:0007669"/>
    <property type="project" value="InterPro"/>
</dbReference>
<dbReference type="InterPro" id="IPR015424">
    <property type="entry name" value="PyrdxlP-dep_Trfase"/>
</dbReference>
<dbReference type="Gene3D" id="1.10.10.10">
    <property type="entry name" value="Winged helix-like DNA-binding domain superfamily/Winged helix DNA-binding domain"/>
    <property type="match status" value="1"/>
</dbReference>
<protein>
    <submittedName>
        <fullName evidence="7">Aminotransferase class I/II-fold pyridoxal phosphate-dependent enzyme</fullName>
    </submittedName>
</protein>
<keyword evidence="7" id="KW-0032">Aminotransferase</keyword>
<dbReference type="EMBL" id="WLYI01000011">
    <property type="protein sequence ID" value="MTD19456.1"/>
    <property type="molecule type" value="Genomic_DNA"/>
</dbReference>
<keyword evidence="2" id="KW-0663">Pyridoxal phosphate</keyword>
<evidence type="ECO:0000256" key="3">
    <source>
        <dbReference type="ARBA" id="ARBA00023015"/>
    </source>
</evidence>
<evidence type="ECO:0000259" key="6">
    <source>
        <dbReference type="PROSITE" id="PS50949"/>
    </source>
</evidence>
<name>A0A7X2RQX1_9PSED</name>
<dbReference type="SUPFAM" id="SSF53383">
    <property type="entry name" value="PLP-dependent transferases"/>
    <property type="match status" value="1"/>
</dbReference>
<dbReference type="GO" id="GO:0003677">
    <property type="term" value="F:DNA binding"/>
    <property type="evidence" value="ECO:0007669"/>
    <property type="project" value="UniProtKB-KW"/>
</dbReference>
<dbReference type="SUPFAM" id="SSF46785">
    <property type="entry name" value="Winged helix' DNA-binding domain"/>
    <property type="match status" value="1"/>
</dbReference>
<dbReference type="Gene3D" id="3.90.1150.10">
    <property type="entry name" value="Aspartate Aminotransferase, domain 1"/>
    <property type="match status" value="1"/>
</dbReference>
<accession>A0A7X2RQX1</accession>
<dbReference type="PANTHER" id="PTHR46577:SF2">
    <property type="entry name" value="TRANSCRIPTIONAL REGULATORY PROTEIN"/>
    <property type="match status" value="1"/>
</dbReference>
<dbReference type="RefSeq" id="WP_154743167.1">
    <property type="nucleotide sequence ID" value="NZ_JBHSTG010000042.1"/>
</dbReference>
<evidence type="ECO:0000256" key="1">
    <source>
        <dbReference type="ARBA" id="ARBA00005384"/>
    </source>
</evidence>
<dbReference type="GO" id="GO:0030170">
    <property type="term" value="F:pyridoxal phosphate binding"/>
    <property type="evidence" value="ECO:0007669"/>
    <property type="project" value="InterPro"/>
</dbReference>
<dbReference type="OrthoDB" id="9802328at2"/>
<dbReference type="Pfam" id="PF00155">
    <property type="entry name" value="Aminotran_1_2"/>
    <property type="match status" value="1"/>
</dbReference>
<evidence type="ECO:0000313" key="8">
    <source>
        <dbReference type="Proteomes" id="UP000431485"/>
    </source>
</evidence>
<dbReference type="Gene3D" id="3.40.640.10">
    <property type="entry name" value="Type I PLP-dependent aspartate aminotransferase-like (Major domain)"/>
    <property type="match status" value="1"/>
</dbReference>
<dbReference type="PANTHER" id="PTHR46577">
    <property type="entry name" value="HTH-TYPE TRANSCRIPTIONAL REGULATORY PROTEIN GABR"/>
    <property type="match status" value="1"/>
</dbReference>
<comment type="caution">
    <text evidence="7">The sequence shown here is derived from an EMBL/GenBank/DDBJ whole genome shotgun (WGS) entry which is preliminary data.</text>
</comment>
<proteinExistence type="inferred from homology"/>
<dbReference type="CDD" id="cd00609">
    <property type="entry name" value="AAT_like"/>
    <property type="match status" value="1"/>
</dbReference>
<dbReference type="InterPro" id="IPR036390">
    <property type="entry name" value="WH_DNA-bd_sf"/>
</dbReference>
<keyword evidence="5" id="KW-0804">Transcription</keyword>
<dbReference type="Pfam" id="PF00392">
    <property type="entry name" value="GntR"/>
    <property type="match status" value="1"/>
</dbReference>
<dbReference type="InterPro" id="IPR036388">
    <property type="entry name" value="WH-like_DNA-bd_sf"/>
</dbReference>
<organism evidence="7 8">
    <name type="scientific">Pseudomonas karstica</name>
    <dbReference type="NCBI Taxonomy" id="1055468"/>
    <lineage>
        <taxon>Bacteria</taxon>
        <taxon>Pseudomonadati</taxon>
        <taxon>Pseudomonadota</taxon>
        <taxon>Gammaproteobacteria</taxon>
        <taxon>Pseudomonadales</taxon>
        <taxon>Pseudomonadaceae</taxon>
        <taxon>Pseudomonas</taxon>
    </lineage>
</organism>
<keyword evidence="8" id="KW-1185">Reference proteome</keyword>
<comment type="similarity">
    <text evidence="1">In the C-terminal section; belongs to the class-I pyridoxal-phosphate-dependent aminotransferase family.</text>
</comment>
<dbReference type="InterPro" id="IPR015421">
    <property type="entry name" value="PyrdxlP-dep_Trfase_major"/>
</dbReference>
<evidence type="ECO:0000313" key="7">
    <source>
        <dbReference type="EMBL" id="MTD19456.1"/>
    </source>
</evidence>
<dbReference type="Proteomes" id="UP000431485">
    <property type="component" value="Unassembled WGS sequence"/>
</dbReference>
<dbReference type="PROSITE" id="PS50949">
    <property type="entry name" value="HTH_GNTR"/>
    <property type="match status" value="1"/>
</dbReference>
<feature type="domain" description="HTH gntR-type" evidence="6">
    <location>
        <begin position="11"/>
        <end position="79"/>
    </location>
</feature>
<evidence type="ECO:0000256" key="4">
    <source>
        <dbReference type="ARBA" id="ARBA00023125"/>
    </source>
</evidence>
<dbReference type="GO" id="GO:0008483">
    <property type="term" value="F:transaminase activity"/>
    <property type="evidence" value="ECO:0007669"/>
    <property type="project" value="UniProtKB-KW"/>
</dbReference>
<dbReference type="InterPro" id="IPR051446">
    <property type="entry name" value="HTH_trans_reg/aminotransferase"/>
</dbReference>
<sequence>MDLGIDRQALVPVVQQIVSAVAAWIREGGVSPGTRLPSIRQLARDNLLSQSNVIEACERMVAQGLLASRQGSGFFVAEQPAASDPQHECQWYEGAEQGWGSFTDNPLGELTLGCGWLPDTWRESDDISYAIREVTRTNTAGLFSYSTPLGLPALREQLLKRLTHIHIGTSADRILTTQGASHAQDLLIRTLLKAGDRVVVESPGYGNLYRLLAFHGVTLLEVPRTRGGPDIPALEMLLRVHRPKCLFINSLYHNPTGTSLSLAVAERLLQLAQAQDFFIIEEDVYGDLQHATCTRLSALPHKDRVIYVSSFSKTLSSALRVGYLTASTAIIEQLVKVKTLTGIGTSRFAEAVVATLLANGTYRKWVQRLRKRLSTEMAMTLQVLEDEEWEVFAVPAGGMFLWVRPGVGNCLQWQDKARKLGVLLSPGSLFSPTGEHNDWLRINVAYACDQRALALFKAMGPARSTSTVLKATGM</sequence>
<gene>
    <name evidence="7" type="ORF">GIR22_09915</name>
</gene>
<reference evidence="7 8" key="1">
    <citation type="submission" date="2019-11" db="EMBL/GenBank/DDBJ databases">
        <title>Pseudmonas karstica sp. nov. and Pseudomonas spelaei sp. nov. from caves.</title>
        <authorList>
            <person name="Zeman M."/>
        </authorList>
    </citation>
    <scope>NUCLEOTIDE SEQUENCE [LARGE SCALE GENOMIC DNA]</scope>
    <source>
        <strain evidence="7 8">CCM 7891</strain>
    </source>
</reference>
<keyword evidence="7" id="KW-0808">Transferase</keyword>
<dbReference type="InterPro" id="IPR004839">
    <property type="entry name" value="Aminotransferase_I/II_large"/>
</dbReference>